<comment type="caution">
    <text evidence="1">The sequence shown here is derived from an EMBL/GenBank/DDBJ whole genome shotgun (WGS) entry which is preliminary data.</text>
</comment>
<dbReference type="AlphaFoldDB" id="A0A8S1NXA4"/>
<gene>
    <name evidence="1" type="ORF">PSON_ATCC_30995.1.T0620076</name>
</gene>
<organism evidence="1 2">
    <name type="scientific">Paramecium sonneborni</name>
    <dbReference type="NCBI Taxonomy" id="65129"/>
    <lineage>
        <taxon>Eukaryota</taxon>
        <taxon>Sar</taxon>
        <taxon>Alveolata</taxon>
        <taxon>Ciliophora</taxon>
        <taxon>Intramacronucleata</taxon>
        <taxon>Oligohymenophorea</taxon>
        <taxon>Peniculida</taxon>
        <taxon>Parameciidae</taxon>
        <taxon>Paramecium</taxon>
    </lineage>
</organism>
<evidence type="ECO:0000313" key="1">
    <source>
        <dbReference type="EMBL" id="CAD8094223.1"/>
    </source>
</evidence>
<reference evidence="1" key="1">
    <citation type="submission" date="2021-01" db="EMBL/GenBank/DDBJ databases">
        <authorList>
            <consortium name="Genoscope - CEA"/>
            <person name="William W."/>
        </authorList>
    </citation>
    <scope>NUCLEOTIDE SEQUENCE</scope>
</reference>
<keyword evidence="2" id="KW-1185">Reference proteome</keyword>
<dbReference type="OrthoDB" id="291343at2759"/>
<accession>A0A8S1NXA4</accession>
<dbReference type="EMBL" id="CAJJDN010000062">
    <property type="protein sequence ID" value="CAD8094223.1"/>
    <property type="molecule type" value="Genomic_DNA"/>
</dbReference>
<protein>
    <submittedName>
        <fullName evidence="1">Uncharacterized protein</fullName>
    </submittedName>
</protein>
<dbReference type="Proteomes" id="UP000692954">
    <property type="component" value="Unassembled WGS sequence"/>
</dbReference>
<name>A0A8S1NXA4_9CILI</name>
<sequence>MNHQGFFGTAIKRNSKQLQTYRGEQNFTNKLFVNDNLRKIQLPKQLTYEYCFSLEQGVQGIKMGIKSPSKQFKKSKNYKQNIENTPYLPEALKISYNQQQIIRDLSPLTKIRRCKKDETNQNQKLLILDQQFFDFQTNKRIRAQSFVEERSFYPDQKMKRPQLNSIVCRNIRSDSFRLQENQSQNY</sequence>
<evidence type="ECO:0000313" key="2">
    <source>
        <dbReference type="Proteomes" id="UP000692954"/>
    </source>
</evidence>
<proteinExistence type="predicted"/>